<evidence type="ECO:0000256" key="11">
    <source>
        <dbReference type="ARBA" id="ARBA00023125"/>
    </source>
</evidence>
<proteinExistence type="inferred from homology"/>
<comment type="domain">
    <text evidence="18">The E7 terminal domain is an intrinsically disordered domain, whose flexibility and conformational transitions confer target adaptability to the oncoprotein. It allows adaptation to a variety of protein targets and exposes the PEST degradation sequence that regulates its turnover in the cell.</text>
</comment>
<comment type="PTM">
    <text evidence="18">Highly phosphorylated.</text>
</comment>
<evidence type="ECO:0000256" key="9">
    <source>
        <dbReference type="ARBA" id="ARBA00022833"/>
    </source>
</evidence>
<evidence type="ECO:0000256" key="19">
    <source>
        <dbReference type="PIRNR" id="PIRNR003407"/>
    </source>
</evidence>
<dbReference type="HAMAP" id="MF_04004">
    <property type="entry name" value="PPV_E7"/>
    <property type="match status" value="1"/>
</dbReference>
<dbReference type="PIRSF" id="PIRSF003407">
    <property type="entry name" value="Papvi_E7"/>
    <property type="match status" value="1"/>
</dbReference>
<dbReference type="SUPFAM" id="SSF161234">
    <property type="entry name" value="E7 C-terminal domain-like"/>
    <property type="match status" value="1"/>
</dbReference>
<evidence type="ECO:0000256" key="1">
    <source>
        <dbReference type="ARBA" id="ARBA00022504"/>
    </source>
</evidence>
<dbReference type="GO" id="GO:0008270">
    <property type="term" value="F:zinc ion binding"/>
    <property type="evidence" value="ECO:0007669"/>
    <property type="project" value="UniProtKB-KW"/>
</dbReference>
<evidence type="ECO:0000256" key="8">
    <source>
        <dbReference type="ARBA" id="ARBA00022830"/>
    </source>
</evidence>
<comment type="caution">
    <text evidence="18">Lacks conserved residue(s) required for the propagation of feature annotation.</text>
</comment>
<keyword evidence="1 18" id="KW-1121">Modulation of host cell cycle by virus</keyword>
<keyword evidence="4 18" id="KW-0945">Host-virus interaction</keyword>
<evidence type="ECO:0000256" key="12">
    <source>
        <dbReference type="ARBA" id="ARBA00023159"/>
    </source>
</evidence>
<keyword evidence="17 18" id="KW-1078">G1/S host cell cycle checkpoint dysregulation by virus</keyword>
<dbReference type="GO" id="GO:0030430">
    <property type="term" value="C:host cell cytoplasm"/>
    <property type="evidence" value="ECO:0007669"/>
    <property type="project" value="UniProtKB-SubCell"/>
</dbReference>
<evidence type="ECO:0000256" key="6">
    <source>
        <dbReference type="ARBA" id="ARBA00022723"/>
    </source>
</evidence>
<dbReference type="GO" id="GO:0039645">
    <property type="term" value="P:symbiont-mediated perturbation of host cell cycle G1/S transition checkpoint"/>
    <property type="evidence" value="ECO:0007669"/>
    <property type="project" value="UniProtKB-UniRule"/>
</dbReference>
<reference evidence="20" key="1">
    <citation type="journal article" date="2018" name="Nat. Med.">
        <title>Expanded skin virome in DOCK8-deficient patients.</title>
        <authorList>
            <consortium name="NISC Comparative Sequencing Program"/>
            <person name="Tirosh O."/>
            <person name="Conlan S."/>
            <person name="Deming C."/>
            <person name="Lee-Lin S.Q."/>
            <person name="Huang X."/>
            <person name="Su H.C."/>
            <person name="Freeman A.F."/>
            <person name="Segre J.A."/>
            <person name="Kong H.H."/>
        </authorList>
    </citation>
    <scope>NUCLEOTIDE SEQUENCE</scope>
    <source>
        <strain evidence="20">HPV-mSK_093</strain>
    </source>
</reference>
<dbReference type="GO" id="GO:0052170">
    <property type="term" value="P:symbiont-mediated suppression of host innate immune response"/>
    <property type="evidence" value="ECO:0007669"/>
    <property type="project" value="UniProtKB-KW"/>
</dbReference>
<evidence type="ECO:0000256" key="4">
    <source>
        <dbReference type="ARBA" id="ARBA00022581"/>
    </source>
</evidence>
<dbReference type="InterPro" id="IPR000148">
    <property type="entry name" value="Papilloma_E7"/>
</dbReference>
<dbReference type="GO" id="GO:0042025">
    <property type="term" value="C:host cell nucleus"/>
    <property type="evidence" value="ECO:0007669"/>
    <property type="project" value="UniProtKB-SubCell"/>
</dbReference>
<dbReference type="EMBL" id="MH777236">
    <property type="protein sequence ID" value="AYA93898.1"/>
    <property type="molecule type" value="Genomic_DNA"/>
</dbReference>
<dbReference type="GO" id="GO:0003700">
    <property type="term" value="F:DNA-binding transcription factor activity"/>
    <property type="evidence" value="ECO:0007669"/>
    <property type="project" value="UniProtKB-UniRule"/>
</dbReference>
<accession>A0A385PJV5</accession>
<name>A0A385PJV5_9PAPI</name>
<keyword evidence="8 18" id="KW-1114">Inhibition of host interferon signaling pathway by virus</keyword>
<evidence type="ECO:0000256" key="13">
    <source>
        <dbReference type="ARBA" id="ARBA00023163"/>
    </source>
</evidence>
<evidence type="ECO:0000256" key="5">
    <source>
        <dbReference type="ARBA" id="ARBA00022632"/>
    </source>
</evidence>
<evidence type="ECO:0000256" key="17">
    <source>
        <dbReference type="ARBA" id="ARBA00023309"/>
    </source>
</evidence>
<comment type="function">
    <text evidence="18">Plays a role in viral genome replication by driving entry of quiescent cells into the cell cycle. Stimulation of progression from G1 to S phase allows the virus to efficiently use the cellular DNA replicating machinery to achieve viral genome replication. E7 protein has both transforming and trans-activating activities. Induces the disassembly of the E2F1 transcription factor from RB1, with subsequent transcriptional activation of E2F1-regulated S-phase genes. Interferes with host histone deacetylation mediated by HDAC1 and HDAC2, leading to transcription activation. Plays also a role in the inhibition of both antiviral and antiproliferative functions of host interferon alpha. Interaction with host TMEM173/STING impairs the ability of TMEM173/STING to sense cytosolic DNA and promote the production of type I interferon (IFN-alpha and IFN-beta).</text>
</comment>
<evidence type="ECO:0000256" key="10">
    <source>
        <dbReference type="ARBA" id="ARBA00023015"/>
    </source>
</evidence>
<keyword evidence="3 18" id="KW-1048">Host nucleus</keyword>
<keyword evidence="16 18" id="KW-0899">Viral immunoevasion</keyword>
<feature type="short sequence motif" description="Nuclear export signal" evidence="18">
    <location>
        <begin position="67"/>
        <end position="75"/>
    </location>
</feature>
<evidence type="ECO:0000313" key="20">
    <source>
        <dbReference type="EMBL" id="AYA93898.1"/>
    </source>
</evidence>
<comment type="subunit">
    <text evidence="18">Homodimer. Homooligomer. Interacts with host RB1; this interaction induces dissociation of RB1-E2F1 complex thereby disrupting RB1 activity. Interacts with host EP300; this interaction represses EP300 transcriptional activity. Interacts with protein E2; this interaction inhibits E7 oncogenic activity. Interacts with host TMEM173/STING; this interaction impairs the ability of TMEM173/STING to sense cytosolic DNA and promote the production of type I interferon (IFN-alpha and IFN-beta).</text>
</comment>
<gene>
    <name evidence="18" type="primary">E7</name>
</gene>
<keyword evidence="10 18" id="KW-0805">Transcription regulation</keyword>
<evidence type="ECO:0000256" key="18">
    <source>
        <dbReference type="HAMAP-Rule" id="MF_04004"/>
    </source>
</evidence>
<keyword evidence="7 18" id="KW-0863">Zinc-finger</keyword>
<keyword evidence="5 18" id="KW-1090">Inhibition of host innate immune response by virus</keyword>
<keyword evidence="9 18" id="KW-0862">Zinc</keyword>
<comment type="function">
    <text evidence="19">E7 protein has both transforming and trans-activating activities.</text>
</comment>
<dbReference type="GO" id="GO:0019904">
    <property type="term" value="F:protein domain specific binding"/>
    <property type="evidence" value="ECO:0007669"/>
    <property type="project" value="UniProtKB-UniRule"/>
</dbReference>
<keyword evidence="2 18" id="KW-0244">Early protein</keyword>
<dbReference type="GO" id="GO:0039502">
    <property type="term" value="P:symbiont-mediated suppression of host type I interferon-mediated signaling pathway"/>
    <property type="evidence" value="ECO:0007669"/>
    <property type="project" value="UniProtKB-UniRule"/>
</dbReference>
<dbReference type="Gene3D" id="3.30.160.330">
    <property type="match status" value="1"/>
</dbReference>
<evidence type="ECO:0000256" key="2">
    <source>
        <dbReference type="ARBA" id="ARBA00022518"/>
    </source>
</evidence>
<dbReference type="Pfam" id="PF00527">
    <property type="entry name" value="E7"/>
    <property type="match status" value="1"/>
</dbReference>
<dbReference type="GO" id="GO:0006351">
    <property type="term" value="P:DNA-templated transcription"/>
    <property type="evidence" value="ECO:0007669"/>
    <property type="project" value="UniProtKB-UniRule"/>
</dbReference>
<protein>
    <recommendedName>
        <fullName evidence="18 19">Protein E7</fullName>
    </recommendedName>
</protein>
<keyword evidence="6 18" id="KW-0479">Metal-binding</keyword>
<keyword evidence="14 18" id="KW-1035">Host cytoplasm</keyword>
<keyword evidence="15" id="KW-0922">Interferon antiviral system evasion</keyword>
<sequence>MIGERPTLRDIDIDLEELVLPDNLLCSESLSPDSEPEEERDLYSIDTCCNHCHCRIRVVVYATGSAIILVQQLLLGQLSFLCPRCSRGTSQHGRTS</sequence>
<evidence type="ECO:0000256" key="7">
    <source>
        <dbReference type="ARBA" id="ARBA00022771"/>
    </source>
</evidence>
<comment type="similarity">
    <text evidence="18 19">Belongs to the papillomaviridae E7 protein family.</text>
</comment>
<evidence type="ECO:0000256" key="14">
    <source>
        <dbReference type="ARBA" id="ARBA00023200"/>
    </source>
</evidence>
<evidence type="ECO:0000256" key="3">
    <source>
        <dbReference type="ARBA" id="ARBA00022562"/>
    </source>
</evidence>
<dbReference type="GO" id="GO:0003677">
    <property type="term" value="F:DNA binding"/>
    <property type="evidence" value="ECO:0007669"/>
    <property type="project" value="UniProtKB-UniRule"/>
</dbReference>
<keyword evidence="12 18" id="KW-0010">Activator</keyword>
<keyword evidence="13 18" id="KW-0804">Transcription</keyword>
<feature type="zinc finger region" evidence="18">
    <location>
        <begin position="49"/>
        <end position="85"/>
    </location>
</feature>
<feature type="short sequence motif" description="LXCXE motif; interaction with host RB1 and TMEM173/STING" evidence="18">
    <location>
        <begin position="24"/>
        <end position="28"/>
    </location>
</feature>
<evidence type="ECO:0000256" key="16">
    <source>
        <dbReference type="ARBA" id="ARBA00023280"/>
    </source>
</evidence>
<evidence type="ECO:0000256" key="15">
    <source>
        <dbReference type="ARBA" id="ARBA00023258"/>
    </source>
</evidence>
<organism evidence="20">
    <name type="scientific">Human papillomavirus</name>
    <dbReference type="NCBI Taxonomy" id="10566"/>
    <lineage>
        <taxon>Viruses</taxon>
        <taxon>Monodnaviria</taxon>
        <taxon>Shotokuvirae</taxon>
        <taxon>Cossaviricota</taxon>
        <taxon>Papovaviricetes</taxon>
        <taxon>Zurhausenvirales</taxon>
        <taxon>Papillomaviridae</taxon>
    </lineage>
</organism>
<comment type="subcellular location">
    <subcellularLocation>
        <location evidence="18">Host cytoplasm</location>
    </subcellularLocation>
    <subcellularLocation>
        <location evidence="18">Host nucleus</location>
    </subcellularLocation>
    <text evidence="18">Predominantly found in the host nucleus.</text>
</comment>
<keyword evidence="11 18" id="KW-0238">DNA-binding</keyword>